<dbReference type="GO" id="GO:0009029">
    <property type="term" value="F:lipid-A 4'-kinase activity"/>
    <property type="evidence" value="ECO:0007669"/>
    <property type="project" value="UniProtKB-EC"/>
</dbReference>
<accession>A0A0F9EQQ7</accession>
<protein>
    <recommendedName>
        <fullName evidence="2">tetraacyldisaccharide 4'-kinase</fullName>
        <ecNumber evidence="2">2.7.1.130</ecNumber>
    </recommendedName>
</protein>
<dbReference type="EC" id="2.7.1.130" evidence="2"/>
<name>A0A0F9EQQ7_9ZZZZ</name>
<sequence>AQARFAENWGHALHLPHLTGQLMPLRTGMDWQGLRAFAFAGIGRPQKFFDTLADLGAILVATRALDDHQPLSTALIQRLQAEAATSAAQLVTTEKDAVRLPAQLRHQVLTLPVRLALDDPAPLATALDKLGL</sequence>
<dbReference type="Pfam" id="PF02606">
    <property type="entry name" value="LpxK"/>
    <property type="match status" value="1"/>
</dbReference>
<evidence type="ECO:0000256" key="9">
    <source>
        <dbReference type="ARBA" id="ARBA00023098"/>
    </source>
</evidence>
<comment type="pathway">
    <text evidence="1">Glycolipid biosynthesis; lipid IV(A) biosynthesis; lipid IV(A) from (3R)-3-hydroxytetradecanoyl-[acyl-carrier-protein] and UDP-N-acetyl-alpha-D-glucosamine: step 6/6.</text>
</comment>
<evidence type="ECO:0000256" key="6">
    <source>
        <dbReference type="ARBA" id="ARBA00022741"/>
    </source>
</evidence>
<reference evidence="10" key="1">
    <citation type="journal article" date="2015" name="Nature">
        <title>Complex archaea that bridge the gap between prokaryotes and eukaryotes.</title>
        <authorList>
            <person name="Spang A."/>
            <person name="Saw J.H."/>
            <person name="Jorgensen S.L."/>
            <person name="Zaremba-Niedzwiedzka K."/>
            <person name="Martijn J."/>
            <person name="Lind A.E."/>
            <person name="van Eijk R."/>
            <person name="Schleper C."/>
            <person name="Guy L."/>
            <person name="Ettema T.J."/>
        </authorList>
    </citation>
    <scope>NUCLEOTIDE SEQUENCE</scope>
</reference>
<dbReference type="PANTHER" id="PTHR42724">
    <property type="entry name" value="TETRAACYLDISACCHARIDE 4'-KINASE"/>
    <property type="match status" value="1"/>
</dbReference>
<keyword evidence="4" id="KW-0441">Lipid A biosynthesis</keyword>
<dbReference type="UniPathway" id="UPA00359">
    <property type="reaction ID" value="UER00482"/>
</dbReference>
<dbReference type="GO" id="GO:0005524">
    <property type="term" value="F:ATP binding"/>
    <property type="evidence" value="ECO:0007669"/>
    <property type="project" value="UniProtKB-KW"/>
</dbReference>
<dbReference type="InterPro" id="IPR003758">
    <property type="entry name" value="LpxK"/>
</dbReference>
<keyword evidence="8" id="KW-0067">ATP-binding</keyword>
<dbReference type="PANTHER" id="PTHR42724:SF1">
    <property type="entry name" value="TETRAACYLDISACCHARIDE 4'-KINASE, MITOCHONDRIAL-RELATED"/>
    <property type="match status" value="1"/>
</dbReference>
<evidence type="ECO:0000256" key="4">
    <source>
        <dbReference type="ARBA" id="ARBA00022556"/>
    </source>
</evidence>
<comment type="caution">
    <text evidence="10">The sequence shown here is derived from an EMBL/GenBank/DDBJ whole genome shotgun (WGS) entry which is preliminary data.</text>
</comment>
<keyword evidence="3" id="KW-0444">Lipid biosynthesis</keyword>
<organism evidence="10">
    <name type="scientific">marine sediment metagenome</name>
    <dbReference type="NCBI Taxonomy" id="412755"/>
    <lineage>
        <taxon>unclassified sequences</taxon>
        <taxon>metagenomes</taxon>
        <taxon>ecological metagenomes</taxon>
    </lineage>
</organism>
<evidence type="ECO:0000256" key="5">
    <source>
        <dbReference type="ARBA" id="ARBA00022679"/>
    </source>
</evidence>
<keyword evidence="5" id="KW-0808">Transferase</keyword>
<feature type="non-terminal residue" evidence="10">
    <location>
        <position position="1"/>
    </location>
</feature>
<evidence type="ECO:0000313" key="10">
    <source>
        <dbReference type="EMBL" id="KKL47230.1"/>
    </source>
</evidence>
<evidence type="ECO:0000256" key="3">
    <source>
        <dbReference type="ARBA" id="ARBA00022516"/>
    </source>
</evidence>
<evidence type="ECO:0000256" key="8">
    <source>
        <dbReference type="ARBA" id="ARBA00022840"/>
    </source>
</evidence>
<gene>
    <name evidence="10" type="ORF">LCGC14_2337610</name>
</gene>
<keyword evidence="7" id="KW-0418">Kinase</keyword>
<keyword evidence="6" id="KW-0547">Nucleotide-binding</keyword>
<evidence type="ECO:0000256" key="1">
    <source>
        <dbReference type="ARBA" id="ARBA00004870"/>
    </source>
</evidence>
<dbReference type="EMBL" id="LAZR01033740">
    <property type="protein sequence ID" value="KKL47230.1"/>
    <property type="molecule type" value="Genomic_DNA"/>
</dbReference>
<evidence type="ECO:0000256" key="7">
    <source>
        <dbReference type="ARBA" id="ARBA00022777"/>
    </source>
</evidence>
<dbReference type="AlphaFoldDB" id="A0A0F9EQQ7"/>
<dbReference type="GO" id="GO:0009244">
    <property type="term" value="P:lipopolysaccharide core region biosynthetic process"/>
    <property type="evidence" value="ECO:0007669"/>
    <property type="project" value="TreeGrafter"/>
</dbReference>
<dbReference type="GO" id="GO:0009245">
    <property type="term" value="P:lipid A biosynthetic process"/>
    <property type="evidence" value="ECO:0007669"/>
    <property type="project" value="UniProtKB-KW"/>
</dbReference>
<evidence type="ECO:0000256" key="2">
    <source>
        <dbReference type="ARBA" id="ARBA00012071"/>
    </source>
</evidence>
<proteinExistence type="predicted"/>
<keyword evidence="9" id="KW-0443">Lipid metabolism</keyword>
<dbReference type="GO" id="GO:0005886">
    <property type="term" value="C:plasma membrane"/>
    <property type="evidence" value="ECO:0007669"/>
    <property type="project" value="TreeGrafter"/>
</dbReference>